<reference evidence="8 9" key="1">
    <citation type="submission" date="2019-02" db="EMBL/GenBank/DDBJ databases">
        <title>Marinobacter halodurans sp. nov., a marine bacterium isolated from sea tidal flat.</title>
        <authorList>
            <person name="Yoo Y."/>
            <person name="Lee D.W."/>
            <person name="Kim B.S."/>
            <person name="Kim J.-J."/>
        </authorList>
    </citation>
    <scope>NUCLEOTIDE SEQUENCE [LARGE SCALE GENOMIC DNA]</scope>
    <source>
        <strain evidence="8 9">YJ-S3-2</strain>
    </source>
</reference>
<keyword evidence="4 6" id="KW-1133">Transmembrane helix</keyword>
<evidence type="ECO:0000256" key="4">
    <source>
        <dbReference type="ARBA" id="ARBA00022989"/>
    </source>
</evidence>
<evidence type="ECO:0000256" key="3">
    <source>
        <dbReference type="ARBA" id="ARBA00022692"/>
    </source>
</evidence>
<evidence type="ECO:0000256" key="1">
    <source>
        <dbReference type="ARBA" id="ARBA00004141"/>
    </source>
</evidence>
<name>A0ABY1ZLP8_9GAMM</name>
<proteinExistence type="predicted"/>
<dbReference type="PANTHER" id="PTHR42718:SF9">
    <property type="entry name" value="MAJOR FACILITATOR SUPERFAMILY MULTIDRUG TRANSPORTER MFSC"/>
    <property type="match status" value="1"/>
</dbReference>
<feature type="transmembrane region" description="Helical" evidence="6">
    <location>
        <begin position="12"/>
        <end position="33"/>
    </location>
</feature>
<feature type="transmembrane region" description="Helical" evidence="6">
    <location>
        <begin position="203"/>
        <end position="221"/>
    </location>
</feature>
<feature type="transmembrane region" description="Helical" evidence="6">
    <location>
        <begin position="172"/>
        <end position="191"/>
    </location>
</feature>
<feature type="transmembrane region" description="Helical" evidence="6">
    <location>
        <begin position="53"/>
        <end position="73"/>
    </location>
</feature>
<feature type="transmembrane region" description="Helical" evidence="6">
    <location>
        <begin position="106"/>
        <end position="129"/>
    </location>
</feature>
<dbReference type="Proteomes" id="UP000313645">
    <property type="component" value="Unassembled WGS sequence"/>
</dbReference>
<comment type="caution">
    <text evidence="8">The sequence shown here is derived from an EMBL/GenBank/DDBJ whole genome shotgun (WGS) entry which is preliminary data.</text>
</comment>
<feature type="transmembrane region" description="Helical" evidence="6">
    <location>
        <begin position="271"/>
        <end position="294"/>
    </location>
</feature>
<keyword evidence="3 6" id="KW-0812">Transmembrane</keyword>
<feature type="domain" description="Major facilitator superfamily (MFS) profile" evidence="7">
    <location>
        <begin position="15"/>
        <end position="455"/>
    </location>
</feature>
<dbReference type="Gene3D" id="1.20.1250.20">
    <property type="entry name" value="MFS general substrate transporter like domains"/>
    <property type="match status" value="1"/>
</dbReference>
<gene>
    <name evidence="8" type="ORF">EZI54_13390</name>
</gene>
<evidence type="ECO:0000256" key="2">
    <source>
        <dbReference type="ARBA" id="ARBA00022448"/>
    </source>
</evidence>
<keyword evidence="2" id="KW-0813">Transport</keyword>
<keyword evidence="5 6" id="KW-0472">Membrane</keyword>
<dbReference type="RefSeq" id="WP_131482392.1">
    <property type="nucleotide sequence ID" value="NZ_SJDL01000020.1"/>
</dbReference>
<feature type="transmembrane region" description="Helical" evidence="6">
    <location>
        <begin position="406"/>
        <end position="426"/>
    </location>
</feature>
<feature type="transmembrane region" description="Helical" evidence="6">
    <location>
        <begin position="141"/>
        <end position="166"/>
    </location>
</feature>
<dbReference type="InterPro" id="IPR011701">
    <property type="entry name" value="MFS"/>
</dbReference>
<dbReference type="Gene3D" id="1.20.1720.10">
    <property type="entry name" value="Multidrug resistance protein D"/>
    <property type="match status" value="1"/>
</dbReference>
<accession>A0ABY1ZLP8</accession>
<dbReference type="EMBL" id="SJDL01000020">
    <property type="protein sequence ID" value="TBW54647.1"/>
    <property type="molecule type" value="Genomic_DNA"/>
</dbReference>
<feature type="transmembrane region" description="Helical" evidence="6">
    <location>
        <begin position="335"/>
        <end position="354"/>
    </location>
</feature>
<feature type="transmembrane region" description="Helical" evidence="6">
    <location>
        <begin position="227"/>
        <end position="250"/>
    </location>
</feature>
<dbReference type="InterPro" id="IPR020846">
    <property type="entry name" value="MFS_dom"/>
</dbReference>
<evidence type="ECO:0000313" key="9">
    <source>
        <dbReference type="Proteomes" id="UP000313645"/>
    </source>
</evidence>
<feature type="transmembrane region" description="Helical" evidence="6">
    <location>
        <begin position="432"/>
        <end position="451"/>
    </location>
</feature>
<comment type="subcellular location">
    <subcellularLocation>
        <location evidence="1">Membrane</location>
        <topology evidence="1">Multi-pass membrane protein</topology>
    </subcellularLocation>
</comment>
<dbReference type="PANTHER" id="PTHR42718">
    <property type="entry name" value="MAJOR FACILITATOR SUPERFAMILY MULTIDRUG TRANSPORTER MFSC"/>
    <property type="match status" value="1"/>
</dbReference>
<organism evidence="8 9">
    <name type="scientific">Marinobacter halodurans</name>
    <dbReference type="NCBI Taxonomy" id="2528979"/>
    <lineage>
        <taxon>Bacteria</taxon>
        <taxon>Pseudomonadati</taxon>
        <taxon>Pseudomonadota</taxon>
        <taxon>Gammaproteobacteria</taxon>
        <taxon>Pseudomonadales</taxon>
        <taxon>Marinobacteraceae</taxon>
        <taxon>Marinobacter</taxon>
    </lineage>
</organism>
<dbReference type="InterPro" id="IPR036259">
    <property type="entry name" value="MFS_trans_sf"/>
</dbReference>
<evidence type="ECO:0000256" key="5">
    <source>
        <dbReference type="ARBA" id="ARBA00023136"/>
    </source>
</evidence>
<sequence>MTTPALPKFSPAHLTLVAASLGFAVISLDVSVVNVALERVREAFQTDVTGLQWVLSAYTLVFASLLLSTGALGDRLGPRPVYAAGLGLFTLASVGCALSGSVESLVAARIGQGLAAALCVPASFSLITMSFPDTAARARAIGTWAGIASAALGAGPLVGGMLINAFGWESIFLINLPLGLIGVCLTLAHAPRGTRPAARSLDPLGQLLAVMALASLTAGFIEAGRLGWGAPLVLFGFAVFAACGAGFLLFEARHPDPMLPLGLMRTPAVAAPSFIGMAINFAFYGLMFAVSLFFQVVKGYSPLQTGLAFLPMTGVITVVNLLAGRLSARLGPKMLILFGLSMAVTGFLWLADISATTPYGTLVPRLLLIGCGAALVVPPINIIMLAGVDHGRVGIASGVLNAARQIGGVIGVGVFGSLVAGSAASVTEGLQSALLLSALAMILSIIVAACMPRKHQVATVTTGESEPQLPEI</sequence>
<feature type="transmembrane region" description="Helical" evidence="6">
    <location>
        <begin position="366"/>
        <end position="386"/>
    </location>
</feature>
<dbReference type="Pfam" id="PF07690">
    <property type="entry name" value="MFS_1"/>
    <property type="match status" value="1"/>
</dbReference>
<protein>
    <submittedName>
        <fullName evidence="8">MFS transporter</fullName>
    </submittedName>
</protein>
<dbReference type="PROSITE" id="PS50850">
    <property type="entry name" value="MFS"/>
    <property type="match status" value="1"/>
</dbReference>
<dbReference type="CDD" id="cd17321">
    <property type="entry name" value="MFS_MMR_MDR_like"/>
    <property type="match status" value="1"/>
</dbReference>
<evidence type="ECO:0000313" key="8">
    <source>
        <dbReference type="EMBL" id="TBW54647.1"/>
    </source>
</evidence>
<dbReference type="SUPFAM" id="SSF103473">
    <property type="entry name" value="MFS general substrate transporter"/>
    <property type="match status" value="1"/>
</dbReference>
<feature type="transmembrane region" description="Helical" evidence="6">
    <location>
        <begin position="80"/>
        <end position="100"/>
    </location>
</feature>
<feature type="transmembrane region" description="Helical" evidence="6">
    <location>
        <begin position="306"/>
        <end position="323"/>
    </location>
</feature>
<evidence type="ECO:0000256" key="6">
    <source>
        <dbReference type="SAM" id="Phobius"/>
    </source>
</evidence>
<keyword evidence="9" id="KW-1185">Reference proteome</keyword>
<evidence type="ECO:0000259" key="7">
    <source>
        <dbReference type="PROSITE" id="PS50850"/>
    </source>
</evidence>